<dbReference type="Pfam" id="PF03120">
    <property type="entry name" value="OB_DNA_ligase"/>
    <property type="match status" value="1"/>
</dbReference>
<comment type="cofactor">
    <cofactor evidence="14">
        <name>Mg(2+)</name>
        <dbReference type="ChEBI" id="CHEBI:18420"/>
    </cofactor>
    <cofactor evidence="14">
        <name>Mn(2+)</name>
        <dbReference type="ChEBI" id="CHEBI:29035"/>
    </cofactor>
</comment>
<dbReference type="PATRIC" id="fig|1619025.3.peg.244"/>
<dbReference type="InterPro" id="IPR013839">
    <property type="entry name" value="DNAligase_adenylation"/>
</dbReference>
<dbReference type="EC" id="6.5.1.2" evidence="2 14"/>
<dbReference type="SMART" id="SM00278">
    <property type="entry name" value="HhH1"/>
    <property type="match status" value="3"/>
</dbReference>
<comment type="function">
    <text evidence="1 14">DNA ligase that catalyzes the formation of phosphodiester linkages between 5'-phosphoryl and 3'-hydroxyl groups in double-stranded DNA using NAD as a coenzyme and as the energy source for the reaction. It is essential for DNA replication and repair of damaged DNA.</text>
</comment>
<dbReference type="GO" id="GO:0005829">
    <property type="term" value="C:cytosol"/>
    <property type="evidence" value="ECO:0007669"/>
    <property type="project" value="TreeGrafter"/>
</dbReference>
<evidence type="ECO:0000256" key="9">
    <source>
        <dbReference type="ARBA" id="ARBA00022842"/>
    </source>
</evidence>
<dbReference type="InterPro" id="IPR001679">
    <property type="entry name" value="DNA_ligase"/>
</dbReference>
<dbReference type="GO" id="GO:0003677">
    <property type="term" value="F:DNA binding"/>
    <property type="evidence" value="ECO:0007669"/>
    <property type="project" value="InterPro"/>
</dbReference>
<dbReference type="CDD" id="cd00114">
    <property type="entry name" value="LIGANc"/>
    <property type="match status" value="1"/>
</dbReference>
<dbReference type="FunFam" id="1.10.150.20:FF:000007">
    <property type="entry name" value="DNA ligase"/>
    <property type="match status" value="1"/>
</dbReference>
<evidence type="ECO:0000313" key="17">
    <source>
        <dbReference type="EMBL" id="KKT82512.1"/>
    </source>
</evidence>
<keyword evidence="8 14" id="KW-0862">Zinc</keyword>
<feature type="active site" description="N6-AMP-lysine intermediate" evidence="14">
    <location>
        <position position="117"/>
    </location>
</feature>
<evidence type="ECO:0000256" key="15">
    <source>
        <dbReference type="RuleBase" id="RU000618"/>
    </source>
</evidence>
<dbReference type="FunFam" id="2.40.50.140:FF:000012">
    <property type="entry name" value="DNA ligase"/>
    <property type="match status" value="1"/>
</dbReference>
<dbReference type="Proteomes" id="UP000034032">
    <property type="component" value="Unassembled WGS sequence"/>
</dbReference>
<dbReference type="FunFam" id="1.10.287.610:FF:000002">
    <property type="entry name" value="DNA ligase"/>
    <property type="match status" value="1"/>
</dbReference>
<dbReference type="Gene3D" id="2.40.50.140">
    <property type="entry name" value="Nucleic acid-binding proteins"/>
    <property type="match status" value="1"/>
</dbReference>
<evidence type="ECO:0000256" key="13">
    <source>
        <dbReference type="ARBA" id="ARBA00060881"/>
    </source>
</evidence>
<keyword evidence="4 14" id="KW-0436">Ligase</keyword>
<dbReference type="SUPFAM" id="SSF47781">
    <property type="entry name" value="RuvA domain 2-like"/>
    <property type="match status" value="1"/>
</dbReference>
<dbReference type="AlphaFoldDB" id="A0A0G1MNY1"/>
<keyword evidence="10 14" id="KW-0520">NAD</keyword>
<feature type="binding site" evidence="14">
    <location>
        <position position="431"/>
    </location>
    <ligand>
        <name>Zn(2+)</name>
        <dbReference type="ChEBI" id="CHEBI:29105"/>
    </ligand>
</feature>
<evidence type="ECO:0000256" key="2">
    <source>
        <dbReference type="ARBA" id="ARBA00012722"/>
    </source>
</evidence>
<accession>A0A0G1MNY1</accession>
<feature type="binding site" evidence="14">
    <location>
        <position position="138"/>
    </location>
    <ligand>
        <name>NAD(+)</name>
        <dbReference type="ChEBI" id="CHEBI:57540"/>
    </ligand>
</feature>
<dbReference type="Gene3D" id="1.10.287.610">
    <property type="entry name" value="Helix hairpin bin"/>
    <property type="match status" value="1"/>
</dbReference>
<keyword evidence="9 14" id="KW-0460">Magnesium</keyword>
<keyword evidence="5 14" id="KW-0235">DNA replication</keyword>
<dbReference type="SUPFAM" id="SSF56091">
    <property type="entry name" value="DNA ligase/mRNA capping enzyme, catalytic domain"/>
    <property type="match status" value="1"/>
</dbReference>
<dbReference type="PANTHER" id="PTHR23389:SF9">
    <property type="entry name" value="DNA LIGASE"/>
    <property type="match status" value="1"/>
</dbReference>
<evidence type="ECO:0000256" key="4">
    <source>
        <dbReference type="ARBA" id="ARBA00022598"/>
    </source>
</evidence>
<dbReference type="Gene3D" id="3.30.470.30">
    <property type="entry name" value="DNA ligase/mRNA capping enzyme"/>
    <property type="match status" value="1"/>
</dbReference>
<dbReference type="InterPro" id="IPR010994">
    <property type="entry name" value="RuvA_2-like"/>
</dbReference>
<comment type="catalytic activity">
    <reaction evidence="12 14 15">
        <text>NAD(+) + (deoxyribonucleotide)n-3'-hydroxyl + 5'-phospho-(deoxyribonucleotide)m = (deoxyribonucleotide)n+m + AMP + beta-nicotinamide D-nucleotide.</text>
        <dbReference type="EC" id="6.5.1.2"/>
    </reaction>
</comment>
<evidence type="ECO:0000256" key="14">
    <source>
        <dbReference type="HAMAP-Rule" id="MF_01588"/>
    </source>
</evidence>
<dbReference type="HAMAP" id="MF_01588">
    <property type="entry name" value="DNA_ligase_A"/>
    <property type="match status" value="1"/>
</dbReference>
<comment type="caution">
    <text evidence="14">Lacks conserved residue(s) required for the propagation of feature annotation.</text>
</comment>
<gene>
    <name evidence="14" type="primary">ligA</name>
    <name evidence="17" type="ORF">UW79_C0005G0037</name>
</gene>
<dbReference type="PROSITE" id="PS01056">
    <property type="entry name" value="DNA_LIGASE_N2"/>
    <property type="match status" value="1"/>
</dbReference>
<dbReference type="Pfam" id="PF00533">
    <property type="entry name" value="BRCT"/>
    <property type="match status" value="1"/>
</dbReference>
<dbReference type="InterPro" id="IPR012340">
    <property type="entry name" value="NA-bd_OB-fold"/>
</dbReference>
<dbReference type="InterPro" id="IPR004150">
    <property type="entry name" value="NAD_DNA_ligase_OB"/>
</dbReference>
<dbReference type="NCBIfam" id="NF005932">
    <property type="entry name" value="PRK07956.1"/>
    <property type="match status" value="1"/>
</dbReference>
<evidence type="ECO:0000256" key="7">
    <source>
        <dbReference type="ARBA" id="ARBA00022763"/>
    </source>
</evidence>
<dbReference type="GO" id="GO:0003911">
    <property type="term" value="F:DNA ligase (NAD+) activity"/>
    <property type="evidence" value="ECO:0007669"/>
    <property type="project" value="UniProtKB-UniRule"/>
</dbReference>
<feature type="domain" description="BRCT" evidence="16">
    <location>
        <begin position="609"/>
        <end position="686"/>
    </location>
</feature>
<dbReference type="PROSITE" id="PS01055">
    <property type="entry name" value="DNA_LIGASE_N1"/>
    <property type="match status" value="1"/>
</dbReference>
<dbReference type="CDD" id="cd17748">
    <property type="entry name" value="BRCT_DNA_ligase_like"/>
    <property type="match status" value="1"/>
</dbReference>
<dbReference type="Gene3D" id="6.20.10.30">
    <property type="match status" value="1"/>
</dbReference>
<dbReference type="GO" id="GO:0006281">
    <property type="term" value="P:DNA repair"/>
    <property type="evidence" value="ECO:0007669"/>
    <property type="project" value="UniProtKB-KW"/>
</dbReference>
<organism evidence="17 18">
    <name type="scientific">Candidatus Yanofskybacteria bacterium GW2011_GWA2_44_9</name>
    <dbReference type="NCBI Taxonomy" id="1619025"/>
    <lineage>
        <taxon>Bacteria</taxon>
        <taxon>Candidatus Yanofskyibacteriota</taxon>
    </lineage>
</organism>
<protein>
    <recommendedName>
        <fullName evidence="3 14">DNA ligase</fullName>
        <ecNumber evidence="2 14">6.5.1.2</ecNumber>
    </recommendedName>
    <alternativeName>
        <fullName evidence="14">Polydeoxyribonucleotide synthase [NAD(+)]</fullName>
    </alternativeName>
</protein>
<feature type="binding site" evidence="14">
    <location>
        <position position="451"/>
    </location>
    <ligand>
        <name>Zn(2+)</name>
        <dbReference type="ChEBI" id="CHEBI:29105"/>
    </ligand>
</feature>
<feature type="binding site" evidence="14">
    <location>
        <position position="334"/>
    </location>
    <ligand>
        <name>NAD(+)</name>
        <dbReference type="ChEBI" id="CHEBI:57540"/>
    </ligand>
</feature>
<evidence type="ECO:0000256" key="12">
    <source>
        <dbReference type="ARBA" id="ARBA00034005"/>
    </source>
</evidence>
<proteinExistence type="inferred from homology"/>
<evidence type="ECO:0000256" key="1">
    <source>
        <dbReference type="ARBA" id="ARBA00004067"/>
    </source>
</evidence>
<dbReference type="Gene3D" id="3.40.50.10190">
    <property type="entry name" value="BRCT domain"/>
    <property type="match status" value="1"/>
</dbReference>
<dbReference type="Pfam" id="PF01653">
    <property type="entry name" value="DNA_ligase_aden"/>
    <property type="match status" value="2"/>
</dbReference>
<dbReference type="InterPro" id="IPR033136">
    <property type="entry name" value="DNA_ligase_CS"/>
</dbReference>
<dbReference type="GO" id="GO:0006260">
    <property type="term" value="P:DNA replication"/>
    <property type="evidence" value="ECO:0007669"/>
    <property type="project" value="UniProtKB-KW"/>
</dbReference>
<evidence type="ECO:0000256" key="5">
    <source>
        <dbReference type="ARBA" id="ARBA00022705"/>
    </source>
</evidence>
<dbReference type="SMART" id="SM00292">
    <property type="entry name" value="BRCT"/>
    <property type="match status" value="1"/>
</dbReference>
<dbReference type="NCBIfam" id="TIGR00575">
    <property type="entry name" value="dnlj"/>
    <property type="match status" value="1"/>
</dbReference>
<feature type="binding site" evidence="14">
    <location>
        <begin position="83"/>
        <end position="84"/>
    </location>
    <ligand>
        <name>NAD(+)</name>
        <dbReference type="ChEBI" id="CHEBI:57540"/>
    </ligand>
</feature>
<evidence type="ECO:0000256" key="10">
    <source>
        <dbReference type="ARBA" id="ARBA00023027"/>
    </source>
</evidence>
<dbReference type="InterPro" id="IPR041663">
    <property type="entry name" value="DisA/LigA_HHH"/>
</dbReference>
<keyword evidence="14" id="KW-0464">Manganese</keyword>
<dbReference type="InterPro" id="IPR001357">
    <property type="entry name" value="BRCT_dom"/>
</dbReference>
<keyword evidence="11 14" id="KW-0234">DNA repair</keyword>
<reference evidence="17 18" key="1">
    <citation type="journal article" date="2015" name="Nature">
        <title>rRNA introns, odd ribosomes, and small enigmatic genomes across a large radiation of phyla.</title>
        <authorList>
            <person name="Brown C.T."/>
            <person name="Hug L.A."/>
            <person name="Thomas B.C."/>
            <person name="Sharon I."/>
            <person name="Castelle C.J."/>
            <person name="Singh A."/>
            <person name="Wilkins M.J."/>
            <person name="Williams K.H."/>
            <person name="Banfield J.F."/>
        </authorList>
    </citation>
    <scope>NUCLEOTIDE SEQUENCE [LARGE SCALE GENOMIC DNA]</scope>
</reference>
<dbReference type="SMART" id="SM00532">
    <property type="entry name" value="LIGANc"/>
    <property type="match status" value="1"/>
</dbReference>
<dbReference type="SUPFAM" id="SSF52113">
    <property type="entry name" value="BRCT domain"/>
    <property type="match status" value="1"/>
</dbReference>
<dbReference type="GO" id="GO:0046872">
    <property type="term" value="F:metal ion binding"/>
    <property type="evidence" value="ECO:0007669"/>
    <property type="project" value="UniProtKB-KW"/>
</dbReference>
<dbReference type="InterPro" id="IPR018239">
    <property type="entry name" value="DNA_ligase_AS"/>
</dbReference>
<dbReference type="InterPro" id="IPR013840">
    <property type="entry name" value="DNAligase_N"/>
</dbReference>
<dbReference type="FunFam" id="1.10.150.20:FF:000006">
    <property type="entry name" value="DNA ligase"/>
    <property type="match status" value="1"/>
</dbReference>
<feature type="binding site" evidence="14">
    <location>
        <position position="428"/>
    </location>
    <ligand>
        <name>Zn(2+)</name>
        <dbReference type="ChEBI" id="CHEBI:29105"/>
    </ligand>
</feature>
<evidence type="ECO:0000256" key="3">
    <source>
        <dbReference type="ARBA" id="ARBA00013308"/>
    </source>
</evidence>
<keyword evidence="7 14" id="KW-0227">DNA damage</keyword>
<evidence type="ECO:0000259" key="16">
    <source>
        <dbReference type="PROSITE" id="PS50172"/>
    </source>
</evidence>
<dbReference type="InterPro" id="IPR003583">
    <property type="entry name" value="Hlx-hairpin-Hlx_DNA-bd_motif"/>
</dbReference>
<dbReference type="PANTHER" id="PTHR23389">
    <property type="entry name" value="CHROMOSOME TRANSMISSION FIDELITY FACTOR 18"/>
    <property type="match status" value="1"/>
</dbReference>
<comment type="caution">
    <text evidence="17">The sequence shown here is derived from an EMBL/GenBank/DDBJ whole genome shotgun (WGS) entry which is preliminary data.</text>
</comment>
<dbReference type="PIRSF" id="PIRSF001604">
    <property type="entry name" value="LigA"/>
    <property type="match status" value="1"/>
</dbReference>
<evidence type="ECO:0000256" key="11">
    <source>
        <dbReference type="ARBA" id="ARBA00023204"/>
    </source>
</evidence>
<name>A0A0G1MNY1_9BACT</name>
<dbReference type="EMBL" id="LCJR01000005">
    <property type="protein sequence ID" value="KKT82512.1"/>
    <property type="molecule type" value="Genomic_DNA"/>
</dbReference>
<comment type="similarity">
    <text evidence="13 14">Belongs to the NAD-dependent DNA ligase family. LigA subfamily.</text>
</comment>
<dbReference type="PROSITE" id="PS50172">
    <property type="entry name" value="BRCT"/>
    <property type="match status" value="1"/>
</dbReference>
<sequence>MERPVAKKRIEKLRQVINRHRYLYHVLDRPEISDQALDALKKELFDLEQEYPEFITPDSPTQRVGGKPLKEFKKFKHPEPMLSFNDAFDQKDMKEWESRLEKLIPGSKKEGYYCELKIDGLAIELIYENGELTVGSTRGDGITGEDVTQNLKTIEAIPLRLLDEDGAVNNLKKEGLDRFVSAAKKSLRGRIAIRGEVFISKKEFERINRDQSRASLKAYANPRNLAAGSVRQLDPAVTRSRKMDSFSYALKTDLGQKTHEEEHLILKSLGLKINPHNKFCKSIEAVREFRDDWEKRREKLNYEIDGIVVILNENKTFEKLGVAGKAPRGAIAYKFAPKESETVVEDIVVQVGRTGTLTPVAVLRPVNIGGVTVSRATLHNLDEIKRLGVKIGDTVIVGRAGDVIPDINKVLTEFRTGREKEFHMPKKCPVCSEKIEQVPGQVAFKGVSKNCPAIKREAIYHFVSKRAFDIDGVGPKIVDQLMDAAIIHDSADLFFIKKEDLLNLERFAEKSAENTINSIKSKRYVPLSKFIYSLGIEHVGEETAFVLAKEFKTLNNLKNIRLDNLQKIPDVGPVVAKSIYEWFQRPFNLRLLEKFRKGGVRVIEEKTSKESSRLAGKTFVLTGTLESMGRDQAKDRVRELGGDISSTVSKNTDYVVVGSEPGSKYEKAKKLGVRVINEREFVKLIE</sequence>
<keyword evidence="6 14" id="KW-0479">Metal-binding</keyword>
<dbReference type="Gene3D" id="1.10.150.20">
    <property type="entry name" value="5' to 3' exonuclease, C-terminal subdomain"/>
    <property type="match status" value="2"/>
</dbReference>
<evidence type="ECO:0000313" key="18">
    <source>
        <dbReference type="Proteomes" id="UP000034032"/>
    </source>
</evidence>
<feature type="binding site" evidence="14">
    <location>
        <position position="196"/>
    </location>
    <ligand>
        <name>NAD(+)</name>
        <dbReference type="ChEBI" id="CHEBI:57540"/>
    </ligand>
</feature>
<feature type="binding site" evidence="14">
    <location>
        <position position="115"/>
    </location>
    <ligand>
        <name>NAD(+)</name>
        <dbReference type="ChEBI" id="CHEBI:57540"/>
    </ligand>
</feature>
<dbReference type="Pfam" id="PF12826">
    <property type="entry name" value="HHH_2"/>
    <property type="match status" value="1"/>
</dbReference>
<dbReference type="SUPFAM" id="SSF50249">
    <property type="entry name" value="Nucleic acid-binding proteins"/>
    <property type="match status" value="1"/>
</dbReference>
<evidence type="ECO:0000256" key="6">
    <source>
        <dbReference type="ARBA" id="ARBA00022723"/>
    </source>
</evidence>
<dbReference type="InterPro" id="IPR036420">
    <property type="entry name" value="BRCT_dom_sf"/>
</dbReference>
<evidence type="ECO:0000256" key="8">
    <source>
        <dbReference type="ARBA" id="ARBA00022833"/>
    </source>
</evidence>